<evidence type="ECO:0000313" key="2">
    <source>
        <dbReference type="Proteomes" id="UP000000724"/>
    </source>
</evidence>
<dbReference type="VEuPathDB" id="FungiDB:PCH_Pc16g05010"/>
<dbReference type="HOGENOM" id="CLU_973521_0_0_1"/>
<evidence type="ECO:0000313" key="1">
    <source>
        <dbReference type="EMBL" id="CAP93171.1"/>
    </source>
</evidence>
<proteinExistence type="predicted"/>
<dbReference type="OMA" id="HIVAKCV"/>
<name>B6H9B1_PENRW</name>
<dbReference type="EMBL" id="AM920431">
    <property type="protein sequence ID" value="CAP93171.1"/>
    <property type="molecule type" value="Genomic_DNA"/>
</dbReference>
<sequence length="286" mass="31672">MGPVPKLLRLSLSGDAQYSVNLRRFAKVETPAYKAEGNDPEWTHYDQIIPDNSPRSKNQVPYGLSATPGITLGYRQTLASLVRLDIDRHMWLRQGAVHTWMFERGQSITMTPVLLYAVKACCCVHARMPSKREITSNIRRLAPAYSGGEADEIWRLPKDVGSPGDFSREIHRAERTSEYVEGGVFWITSTMVGLHIVAKCVDMTIADASNANKMGDLGASRKSFGAQSEKYHAPATSTLVSSCPLSLLLSYSLVNEQNPYNGANFFHQGTWYGPQICRGNTLVSPC</sequence>
<dbReference type="Proteomes" id="UP000000724">
    <property type="component" value="Contig Pc00c16"/>
</dbReference>
<gene>
    <name evidence="1" type="ORF">Pc16g05010</name>
    <name evidence="1" type="ORF">PCH_Pc16g05010</name>
</gene>
<keyword evidence="2" id="KW-1185">Reference proteome</keyword>
<reference evidence="1 2" key="1">
    <citation type="journal article" date="2008" name="Nat. Biotechnol.">
        <title>Genome sequencing and analysis of the filamentous fungus Penicillium chrysogenum.</title>
        <authorList>
            <person name="van den Berg M.A."/>
            <person name="Albang R."/>
            <person name="Albermann K."/>
            <person name="Badger J.H."/>
            <person name="Daran J.-M."/>
            <person name="Driessen A.J.M."/>
            <person name="Garcia-Estrada C."/>
            <person name="Fedorova N.D."/>
            <person name="Harris D.M."/>
            <person name="Heijne W.H.M."/>
            <person name="Joardar V.S."/>
            <person name="Kiel J.A.K.W."/>
            <person name="Kovalchuk A."/>
            <person name="Martin J.F."/>
            <person name="Nierman W.C."/>
            <person name="Nijland J.G."/>
            <person name="Pronk J.T."/>
            <person name="Roubos J.A."/>
            <person name="van der Klei I.J."/>
            <person name="van Peij N.N.M.E."/>
            <person name="Veenhuis M."/>
            <person name="von Doehren H."/>
            <person name="Wagner C."/>
            <person name="Wortman J.R."/>
            <person name="Bovenberg R.A.L."/>
        </authorList>
    </citation>
    <scope>NUCLEOTIDE SEQUENCE [LARGE SCALE GENOMIC DNA]</scope>
    <source>
        <strain evidence="2">ATCC 28089 / DSM 1075 / NRRL 1951 / Wisconsin 54-1255</strain>
    </source>
</reference>
<protein>
    <submittedName>
        <fullName evidence="1">Uncharacterized protein</fullName>
    </submittedName>
</protein>
<organism evidence="1 2">
    <name type="scientific">Penicillium rubens (strain ATCC 28089 / DSM 1075 / NRRL 1951 / Wisconsin 54-1255)</name>
    <name type="common">Penicillium chrysogenum</name>
    <dbReference type="NCBI Taxonomy" id="500485"/>
    <lineage>
        <taxon>Eukaryota</taxon>
        <taxon>Fungi</taxon>
        <taxon>Dikarya</taxon>
        <taxon>Ascomycota</taxon>
        <taxon>Pezizomycotina</taxon>
        <taxon>Eurotiomycetes</taxon>
        <taxon>Eurotiomycetidae</taxon>
        <taxon>Eurotiales</taxon>
        <taxon>Aspergillaceae</taxon>
        <taxon>Penicillium</taxon>
        <taxon>Penicillium chrysogenum species complex</taxon>
    </lineage>
</organism>
<accession>B6H9B1</accession>
<dbReference type="AlphaFoldDB" id="B6H9B1"/>